<feature type="binding site" evidence="9">
    <location>
        <position position="72"/>
    </location>
    <ligand>
        <name>NADPH</name>
        <dbReference type="ChEBI" id="CHEBI:57783"/>
    </ligand>
</feature>
<feature type="binding site" evidence="9">
    <location>
        <position position="159"/>
    </location>
    <ligand>
        <name>NADPH</name>
        <dbReference type="ChEBI" id="CHEBI:57783"/>
    </ligand>
</feature>
<dbReference type="UniPathway" id="UPA00056">
    <property type="reaction ID" value="UER00092"/>
</dbReference>
<evidence type="ECO:0000256" key="9">
    <source>
        <dbReference type="HAMAP-Rule" id="MF_00183"/>
    </source>
</evidence>
<dbReference type="Pfam" id="PF02670">
    <property type="entry name" value="DXP_reductoisom"/>
    <property type="match status" value="1"/>
</dbReference>
<dbReference type="Proteomes" id="UP000469724">
    <property type="component" value="Unassembled WGS sequence"/>
</dbReference>
<feature type="binding site" evidence="9">
    <location>
        <position position="47"/>
    </location>
    <ligand>
        <name>NADPH</name>
        <dbReference type="ChEBI" id="CHEBI:57783"/>
    </ligand>
</feature>
<dbReference type="GO" id="GO:0051484">
    <property type="term" value="P:isopentenyl diphosphate biosynthetic process, methylerythritol 4-phosphate pathway involved in terpenoid biosynthetic process"/>
    <property type="evidence" value="ECO:0007669"/>
    <property type="project" value="UniProtKB-ARBA"/>
</dbReference>
<evidence type="ECO:0000256" key="3">
    <source>
        <dbReference type="ARBA" id="ARBA00022723"/>
    </source>
</evidence>
<dbReference type="GO" id="GO:0016853">
    <property type="term" value="F:isomerase activity"/>
    <property type="evidence" value="ECO:0007669"/>
    <property type="project" value="UniProtKB-KW"/>
</dbReference>
<feature type="binding site" evidence="9">
    <location>
        <position position="45"/>
    </location>
    <ligand>
        <name>NADPH</name>
        <dbReference type="ChEBI" id="CHEBI:57783"/>
    </ligand>
</feature>
<dbReference type="SUPFAM" id="SSF55347">
    <property type="entry name" value="Glyceraldehyde-3-phosphate dehydrogenase-like, C-terminal domain"/>
    <property type="match status" value="1"/>
</dbReference>
<dbReference type="SUPFAM" id="SSF51735">
    <property type="entry name" value="NAD(P)-binding Rossmann-fold domains"/>
    <property type="match status" value="1"/>
</dbReference>
<dbReference type="InterPro" id="IPR013512">
    <property type="entry name" value="DXP_reductoisomerase_N"/>
</dbReference>
<dbReference type="Pfam" id="PF08436">
    <property type="entry name" value="DXP_redisom_C"/>
    <property type="match status" value="1"/>
</dbReference>
<dbReference type="GO" id="GO:0070402">
    <property type="term" value="F:NADPH binding"/>
    <property type="evidence" value="ECO:0007669"/>
    <property type="project" value="InterPro"/>
</dbReference>
<feature type="binding site" evidence="9">
    <location>
        <position position="257"/>
    </location>
    <ligand>
        <name>1-deoxy-D-xylulose 5-phosphate</name>
        <dbReference type="ChEBI" id="CHEBI:57792"/>
    </ligand>
</feature>
<feature type="domain" description="1-deoxy-D-xylulose 5-phosphate reductoisomerase C-terminal" evidence="11">
    <location>
        <begin position="179"/>
        <end position="265"/>
    </location>
</feature>
<dbReference type="EMBL" id="JAAGRQ010000045">
    <property type="protein sequence ID" value="NDY57368.1"/>
    <property type="molecule type" value="Genomic_DNA"/>
</dbReference>
<dbReference type="InterPro" id="IPR003821">
    <property type="entry name" value="DXP_reductoisomerase"/>
</dbReference>
<comment type="cofactor">
    <cofactor evidence="9">
        <name>Mg(2+)</name>
        <dbReference type="ChEBI" id="CHEBI:18420"/>
    </cofactor>
    <cofactor evidence="9">
        <name>Mn(2+)</name>
        <dbReference type="ChEBI" id="CHEBI:29035"/>
    </cofactor>
</comment>
<dbReference type="HAMAP" id="MF_00183">
    <property type="entry name" value="DXP_reductoisom"/>
    <property type="match status" value="1"/>
</dbReference>
<comment type="function">
    <text evidence="9">Catalyzes the NADPH-dependent rearrangement and reduction of 1-deoxy-D-xylulose-5-phosphate (DXP) to 2-C-methyl-D-erythritol 4-phosphate (MEP).</text>
</comment>
<feature type="binding site" evidence="9">
    <location>
        <position position="70"/>
    </location>
    <ligand>
        <name>NADPH</name>
        <dbReference type="ChEBI" id="CHEBI:57783"/>
    </ligand>
</feature>
<dbReference type="NCBIfam" id="TIGR00243">
    <property type="entry name" value="Dxr"/>
    <property type="match status" value="1"/>
</dbReference>
<dbReference type="EC" id="1.1.1.267" evidence="9"/>
<evidence type="ECO:0000259" key="10">
    <source>
        <dbReference type="Pfam" id="PF02670"/>
    </source>
</evidence>
<dbReference type="GO" id="GO:0030145">
    <property type="term" value="F:manganese ion binding"/>
    <property type="evidence" value="ECO:0007669"/>
    <property type="project" value="TreeGrafter"/>
</dbReference>
<proteinExistence type="inferred from homology"/>
<evidence type="ECO:0000256" key="1">
    <source>
        <dbReference type="ARBA" id="ARBA00005094"/>
    </source>
</evidence>
<comment type="pathway">
    <text evidence="1 9">Isoprenoid biosynthesis; isopentenyl diphosphate biosynthesis via DXP pathway; isopentenyl diphosphate from 1-deoxy-D-xylulose 5-phosphate: step 1/6.</text>
</comment>
<evidence type="ECO:0000256" key="7">
    <source>
        <dbReference type="ARBA" id="ARBA00023229"/>
    </source>
</evidence>
<evidence type="ECO:0000259" key="12">
    <source>
        <dbReference type="Pfam" id="PF13288"/>
    </source>
</evidence>
<keyword evidence="9" id="KW-0460">Magnesium</keyword>
<evidence type="ECO:0000313" key="14">
    <source>
        <dbReference type="Proteomes" id="UP000469724"/>
    </source>
</evidence>
<feature type="binding site" evidence="9">
    <location>
        <position position="241"/>
    </location>
    <ligand>
        <name>NADPH</name>
        <dbReference type="ChEBI" id="CHEBI:57783"/>
    </ligand>
</feature>
<feature type="binding site" evidence="9">
    <location>
        <position position="44"/>
    </location>
    <ligand>
        <name>NADPH</name>
        <dbReference type="ChEBI" id="CHEBI:57783"/>
    </ligand>
</feature>
<dbReference type="SUPFAM" id="SSF69055">
    <property type="entry name" value="1-deoxy-D-xylulose-5-phosphate reductoisomerase, C-terminal domain"/>
    <property type="match status" value="1"/>
</dbReference>
<dbReference type="InterPro" id="IPR026877">
    <property type="entry name" value="DXPR_C"/>
</dbReference>
<dbReference type="Gene3D" id="3.40.50.720">
    <property type="entry name" value="NAD(P)-binding Rossmann-like Domain"/>
    <property type="match status" value="1"/>
</dbReference>
<dbReference type="InterPro" id="IPR036169">
    <property type="entry name" value="DXPR_C_sf"/>
</dbReference>
<comment type="catalytic activity">
    <reaction evidence="8">
        <text>2-C-methyl-D-erythritol 4-phosphate + NADP(+) = 1-deoxy-D-xylulose 5-phosphate + NADPH + H(+)</text>
        <dbReference type="Rhea" id="RHEA:13717"/>
        <dbReference type="ChEBI" id="CHEBI:15378"/>
        <dbReference type="ChEBI" id="CHEBI:57783"/>
        <dbReference type="ChEBI" id="CHEBI:57792"/>
        <dbReference type="ChEBI" id="CHEBI:58262"/>
        <dbReference type="ChEBI" id="CHEBI:58349"/>
        <dbReference type="EC" id="1.1.1.267"/>
    </reaction>
    <physiologicalReaction direction="right-to-left" evidence="8">
        <dbReference type="Rhea" id="RHEA:13719"/>
    </physiologicalReaction>
</comment>
<feature type="binding site" evidence="9">
    <location>
        <position position="158"/>
    </location>
    <ligand>
        <name>1-deoxy-D-xylulose 5-phosphate</name>
        <dbReference type="ChEBI" id="CHEBI:57792"/>
    </ligand>
</feature>
<feature type="binding site" evidence="9">
    <location>
        <position position="235"/>
    </location>
    <ligand>
        <name>1-deoxy-D-xylulose 5-phosphate</name>
        <dbReference type="ChEBI" id="CHEBI:57792"/>
    </ligand>
</feature>
<keyword evidence="4 9" id="KW-0521">NADP</keyword>
<evidence type="ECO:0000256" key="5">
    <source>
        <dbReference type="ARBA" id="ARBA00023002"/>
    </source>
</evidence>
<feature type="binding site" evidence="9">
    <location>
        <position position="212"/>
    </location>
    <ligand>
        <name>1-deoxy-D-xylulose 5-phosphate</name>
        <dbReference type="ChEBI" id="CHEBI:57792"/>
    </ligand>
</feature>
<feature type="domain" description="1-deoxy-D-xylulose 5-phosphate reductoisomerase N-terminal" evidence="10">
    <location>
        <begin position="38"/>
        <end position="165"/>
    </location>
</feature>
<feature type="binding site" evidence="9">
    <location>
        <position position="185"/>
    </location>
    <ligand>
        <name>1-deoxy-D-xylulose 5-phosphate</name>
        <dbReference type="ChEBI" id="CHEBI:57792"/>
    </ligand>
</feature>
<keyword evidence="14" id="KW-1185">Reference proteome</keyword>
<keyword evidence="3 9" id="KW-0479">Metal-binding</keyword>
<sequence length="426" mass="44672">MIDTAAHAAPFAPEHDSGAGYISSLPGEDALPGFPRRLCLLGSTGSIGKNALRVAEGRPERFTVAALAGATNLALLAEQAARFRPARLCVLTPSGVDALAGMLPAGYAPDIVHGPEGYASLAADADSDVVLSAIVGAAGLMPTLAAARAGKLVALANKESLVLAGDLIRQACRESGAVILPVDSEHNALFQALGGPGLRELPHVATLVLTASGGPFRDKPAAFLQTVTREQALNHPNWSMGPKISVDSATLMNKGLEVIEACRLFGLPPERVEVVVHPQSIVHSLARYHDGSLLAHLGPPDMRVAIAYCLGYPRRTPLDLPAVDLVALGSLTFEAPRHDDFPCLSLARHSLSLGAWGPVALNAANETAVELFLAGRIAFLDIPRLVDFALTTQAGVYADDLDAILEIDRTTRRRVRERAEGGAPRG</sequence>
<comment type="caution">
    <text evidence="13">The sequence shown here is derived from an EMBL/GenBank/DDBJ whole genome shotgun (WGS) entry which is preliminary data.</text>
</comment>
<feature type="binding site" evidence="9">
    <location>
        <position position="183"/>
    </location>
    <ligand>
        <name>Mn(2+)</name>
        <dbReference type="ChEBI" id="CHEBI:29035"/>
    </ligand>
</feature>
<feature type="binding site" evidence="9">
    <location>
        <position position="254"/>
    </location>
    <ligand>
        <name>1-deoxy-D-xylulose 5-phosphate</name>
        <dbReference type="ChEBI" id="CHEBI:57792"/>
    </ligand>
</feature>
<dbReference type="InterPro" id="IPR036291">
    <property type="entry name" value="NAD(P)-bd_dom_sf"/>
</dbReference>
<comment type="caution">
    <text evidence="9">Lacks conserved residue(s) required for the propagation of feature annotation.</text>
</comment>
<feature type="binding site" evidence="9">
    <location>
        <position position="46"/>
    </location>
    <ligand>
        <name>NADPH</name>
        <dbReference type="ChEBI" id="CHEBI:57783"/>
    </ligand>
</feature>
<feature type="binding site" evidence="9">
    <location>
        <position position="253"/>
    </location>
    <ligand>
        <name>1-deoxy-D-xylulose 5-phosphate</name>
        <dbReference type="ChEBI" id="CHEBI:57792"/>
    </ligand>
</feature>
<reference evidence="13 14" key="1">
    <citation type="submission" date="2020-02" db="EMBL/GenBank/DDBJ databases">
        <title>Comparative genomics of sulfur disproportionating microorganisms.</title>
        <authorList>
            <person name="Ward L.M."/>
            <person name="Bertran E."/>
            <person name="Johnston D.T."/>
        </authorList>
    </citation>
    <scope>NUCLEOTIDE SEQUENCE [LARGE SCALE GENOMIC DNA]</scope>
    <source>
        <strain evidence="13 14">DSM 3696</strain>
    </source>
</reference>
<evidence type="ECO:0000313" key="13">
    <source>
        <dbReference type="EMBL" id="NDY57368.1"/>
    </source>
</evidence>
<evidence type="ECO:0000256" key="8">
    <source>
        <dbReference type="ARBA" id="ARBA00048543"/>
    </source>
</evidence>
<feature type="domain" description="DXP reductoisomerase C-terminal" evidence="12">
    <location>
        <begin position="297"/>
        <end position="413"/>
    </location>
</feature>
<evidence type="ECO:0000256" key="2">
    <source>
        <dbReference type="ARBA" id="ARBA00006825"/>
    </source>
</evidence>
<keyword evidence="13" id="KW-0413">Isomerase</keyword>
<feature type="binding site" evidence="9">
    <location>
        <position position="257"/>
    </location>
    <ligand>
        <name>Mn(2+)</name>
        <dbReference type="ChEBI" id="CHEBI:29035"/>
    </ligand>
</feature>
<dbReference type="PANTHER" id="PTHR30525:SF0">
    <property type="entry name" value="1-DEOXY-D-XYLULOSE 5-PHOSPHATE REDUCTOISOMERASE, CHLOROPLASTIC"/>
    <property type="match status" value="1"/>
</dbReference>
<evidence type="ECO:0000256" key="6">
    <source>
        <dbReference type="ARBA" id="ARBA00023211"/>
    </source>
</evidence>
<evidence type="ECO:0000259" key="11">
    <source>
        <dbReference type="Pfam" id="PF08436"/>
    </source>
</evidence>
<gene>
    <name evidence="9" type="primary">dxr</name>
    <name evidence="13" type="ORF">G3N56_11510</name>
</gene>
<keyword evidence="5 9" id="KW-0560">Oxidoreductase</keyword>
<dbReference type="PIRSF" id="PIRSF006205">
    <property type="entry name" value="Dxp_reductismrs"/>
    <property type="match status" value="1"/>
</dbReference>
<dbReference type="InterPro" id="IPR013644">
    <property type="entry name" value="DXP_reductoisomerase_C"/>
</dbReference>
<dbReference type="FunFam" id="3.40.50.720:FF:000045">
    <property type="entry name" value="1-deoxy-D-xylulose 5-phosphate reductoisomerase"/>
    <property type="match status" value="1"/>
</dbReference>
<feature type="binding site" evidence="9">
    <location>
        <position position="157"/>
    </location>
    <ligand>
        <name>NADPH</name>
        <dbReference type="ChEBI" id="CHEBI:57783"/>
    </ligand>
</feature>
<protein>
    <recommendedName>
        <fullName evidence="9">1-deoxy-D-xylulose 5-phosphate reductoisomerase</fullName>
        <shortName evidence="9">DXP reductoisomerase</shortName>
        <ecNumber evidence="9">1.1.1.267</ecNumber>
    </recommendedName>
    <alternativeName>
        <fullName evidence="9">1-deoxyxylulose-5-phosphate reductoisomerase</fullName>
    </alternativeName>
    <alternativeName>
        <fullName evidence="9">2-C-methyl-D-erythritol 4-phosphate synthase</fullName>
    </alternativeName>
</protein>
<name>A0A7K3NMH4_9BACT</name>
<feature type="binding site" evidence="9">
    <location>
        <position position="248"/>
    </location>
    <ligand>
        <name>1-deoxy-D-xylulose 5-phosphate</name>
        <dbReference type="ChEBI" id="CHEBI:57792"/>
    </ligand>
</feature>
<feature type="binding site" evidence="9">
    <location>
        <position position="185"/>
    </location>
    <ligand>
        <name>Mn(2+)</name>
        <dbReference type="ChEBI" id="CHEBI:29035"/>
    </ligand>
</feature>
<keyword evidence="6 9" id="KW-0464">Manganese</keyword>
<dbReference type="PANTHER" id="PTHR30525">
    <property type="entry name" value="1-DEOXY-D-XYLULOSE 5-PHOSPHATE REDUCTOISOMERASE"/>
    <property type="match status" value="1"/>
</dbReference>
<accession>A0A7K3NMH4</accession>
<feature type="binding site" evidence="9">
    <location>
        <position position="184"/>
    </location>
    <ligand>
        <name>1-deoxy-D-xylulose 5-phosphate</name>
        <dbReference type="ChEBI" id="CHEBI:57792"/>
    </ligand>
</feature>
<dbReference type="Pfam" id="PF13288">
    <property type="entry name" value="DXPR_C"/>
    <property type="match status" value="1"/>
</dbReference>
<keyword evidence="7 9" id="KW-0414">Isoprene biosynthesis</keyword>
<dbReference type="Gene3D" id="1.10.1740.10">
    <property type="match status" value="1"/>
</dbReference>
<dbReference type="AlphaFoldDB" id="A0A7K3NMH4"/>
<comment type="similarity">
    <text evidence="2 9">Belongs to the DXR family.</text>
</comment>
<dbReference type="GO" id="GO:0030604">
    <property type="term" value="F:1-deoxy-D-xylulose-5-phosphate reductoisomerase activity"/>
    <property type="evidence" value="ECO:0007669"/>
    <property type="project" value="UniProtKB-UniRule"/>
</dbReference>
<organism evidence="13 14">
    <name type="scientific">Desulfolutivibrio sulfodismutans</name>
    <dbReference type="NCBI Taxonomy" id="63561"/>
    <lineage>
        <taxon>Bacteria</taxon>
        <taxon>Pseudomonadati</taxon>
        <taxon>Thermodesulfobacteriota</taxon>
        <taxon>Desulfovibrionia</taxon>
        <taxon>Desulfovibrionales</taxon>
        <taxon>Desulfovibrionaceae</taxon>
        <taxon>Desulfolutivibrio</taxon>
    </lineage>
</organism>
<dbReference type="RefSeq" id="WP_163302411.1">
    <property type="nucleotide sequence ID" value="NZ_JAAGRQ010000045.1"/>
</dbReference>
<evidence type="ECO:0000256" key="4">
    <source>
        <dbReference type="ARBA" id="ARBA00022857"/>
    </source>
</evidence>